<organism evidence="1 2">
    <name type="scientific">Tritrichomonas musculus</name>
    <dbReference type="NCBI Taxonomy" id="1915356"/>
    <lineage>
        <taxon>Eukaryota</taxon>
        <taxon>Metamonada</taxon>
        <taxon>Parabasalia</taxon>
        <taxon>Tritrichomonadida</taxon>
        <taxon>Tritrichomonadidae</taxon>
        <taxon>Tritrichomonas</taxon>
    </lineage>
</organism>
<sequence length="325" mass="37367">MKNSQKRPVPQTADEANALMEAAIEDGDFEAAKEYDNQLKILQNFHEELNLAGTVHNYYQRKQVLSNNMENNSLAYKQQIDEGKMKSDQYFQNEFATLRLKQETELDALLDKWDAARNSFYGHQEEEYNQMMVTARLVAQQKKFDEAIKIKTLAERNIKARTKQKFKELDEQYRRQCDLLLKRQQQEINALAGRRQAEVRIFDALIEASETEALDAFLVNNASTVISIANRFKPDSFIPKSLSMQTVRSRPMAPKQSISGIDPEKSYIKRMDTVDRTLSRPLRTAPGRKASKFSPSRQVLTTKTEVEVNDSFSLTRSPLSSPISK</sequence>
<proteinExistence type="predicted"/>
<evidence type="ECO:0000313" key="2">
    <source>
        <dbReference type="Proteomes" id="UP001470230"/>
    </source>
</evidence>
<dbReference type="Proteomes" id="UP001470230">
    <property type="component" value="Unassembled WGS sequence"/>
</dbReference>
<comment type="caution">
    <text evidence="1">The sequence shown here is derived from an EMBL/GenBank/DDBJ whole genome shotgun (WGS) entry which is preliminary data.</text>
</comment>
<dbReference type="EMBL" id="JAPFFF010000003">
    <property type="protein sequence ID" value="KAK8893684.1"/>
    <property type="molecule type" value="Genomic_DNA"/>
</dbReference>
<protein>
    <submittedName>
        <fullName evidence="1">Uncharacterized protein</fullName>
    </submittedName>
</protein>
<name>A0ABR2KRD3_9EUKA</name>
<reference evidence="1 2" key="1">
    <citation type="submission" date="2024-04" db="EMBL/GenBank/DDBJ databases">
        <title>Tritrichomonas musculus Genome.</title>
        <authorList>
            <person name="Alves-Ferreira E."/>
            <person name="Grigg M."/>
            <person name="Lorenzi H."/>
            <person name="Galac M."/>
        </authorList>
    </citation>
    <scope>NUCLEOTIDE SEQUENCE [LARGE SCALE GENOMIC DNA]</scope>
    <source>
        <strain evidence="1 2">EAF2021</strain>
    </source>
</reference>
<keyword evidence="2" id="KW-1185">Reference proteome</keyword>
<gene>
    <name evidence="1" type="ORF">M9Y10_022111</name>
</gene>
<accession>A0ABR2KRD3</accession>
<evidence type="ECO:0000313" key="1">
    <source>
        <dbReference type="EMBL" id="KAK8893684.1"/>
    </source>
</evidence>